<evidence type="ECO:0000313" key="3">
    <source>
        <dbReference type="EMBL" id="KAK6940862.1"/>
    </source>
</evidence>
<keyword evidence="4" id="KW-1185">Reference proteome</keyword>
<dbReference type="EMBL" id="JBAMMX010000005">
    <property type="protein sequence ID" value="KAK6940862.1"/>
    <property type="molecule type" value="Genomic_DNA"/>
</dbReference>
<evidence type="ECO:0000259" key="2">
    <source>
        <dbReference type="Pfam" id="PF00005"/>
    </source>
</evidence>
<dbReference type="Gene3D" id="3.40.50.300">
    <property type="entry name" value="P-loop containing nucleotide triphosphate hydrolases"/>
    <property type="match status" value="1"/>
</dbReference>
<evidence type="ECO:0000256" key="1">
    <source>
        <dbReference type="SAM" id="SignalP"/>
    </source>
</evidence>
<dbReference type="GO" id="GO:0016020">
    <property type="term" value="C:membrane"/>
    <property type="evidence" value="ECO:0007669"/>
    <property type="project" value="TreeGrafter"/>
</dbReference>
<dbReference type="GO" id="GO:0016887">
    <property type="term" value="F:ATP hydrolysis activity"/>
    <property type="evidence" value="ECO:0007669"/>
    <property type="project" value="InterPro"/>
</dbReference>
<feature type="signal peptide" evidence="1">
    <location>
        <begin position="1"/>
        <end position="34"/>
    </location>
</feature>
<dbReference type="AlphaFoldDB" id="A0AAN8ZKF3"/>
<dbReference type="Proteomes" id="UP001370490">
    <property type="component" value="Unassembled WGS sequence"/>
</dbReference>
<gene>
    <name evidence="3" type="ORF">RJ641_030393</name>
</gene>
<dbReference type="Pfam" id="PF00005">
    <property type="entry name" value="ABC_tran"/>
    <property type="match status" value="1"/>
</dbReference>
<feature type="chain" id="PRO_5042943678" evidence="1">
    <location>
        <begin position="35"/>
        <end position="156"/>
    </location>
</feature>
<dbReference type="GO" id="GO:0042626">
    <property type="term" value="F:ATPase-coupled transmembrane transporter activity"/>
    <property type="evidence" value="ECO:0007669"/>
    <property type="project" value="TreeGrafter"/>
</dbReference>
<dbReference type="InterPro" id="IPR039421">
    <property type="entry name" value="Type_1_exporter"/>
</dbReference>
<comment type="caution">
    <text evidence="3">The sequence shown here is derived from an EMBL/GenBank/DDBJ whole genome shotgun (WGS) entry which is preliminary data.</text>
</comment>
<dbReference type="InterPro" id="IPR003439">
    <property type="entry name" value="ABC_transporter-like_ATP-bd"/>
</dbReference>
<evidence type="ECO:0000313" key="4">
    <source>
        <dbReference type="Proteomes" id="UP001370490"/>
    </source>
</evidence>
<dbReference type="InterPro" id="IPR027417">
    <property type="entry name" value="P-loop_NTPase"/>
</dbReference>
<dbReference type="GO" id="GO:0005524">
    <property type="term" value="F:ATP binding"/>
    <property type="evidence" value="ECO:0007669"/>
    <property type="project" value="UniProtKB-KW"/>
</dbReference>
<organism evidence="3 4">
    <name type="scientific">Dillenia turbinata</name>
    <dbReference type="NCBI Taxonomy" id="194707"/>
    <lineage>
        <taxon>Eukaryota</taxon>
        <taxon>Viridiplantae</taxon>
        <taxon>Streptophyta</taxon>
        <taxon>Embryophyta</taxon>
        <taxon>Tracheophyta</taxon>
        <taxon>Spermatophyta</taxon>
        <taxon>Magnoliopsida</taxon>
        <taxon>eudicotyledons</taxon>
        <taxon>Gunneridae</taxon>
        <taxon>Pentapetalae</taxon>
        <taxon>Dilleniales</taxon>
        <taxon>Dilleniaceae</taxon>
        <taxon>Dillenia</taxon>
    </lineage>
</organism>
<feature type="domain" description="ABC transporter" evidence="2">
    <location>
        <begin position="60"/>
        <end position="86"/>
    </location>
</feature>
<dbReference type="SUPFAM" id="SSF52540">
    <property type="entry name" value="P-loop containing nucleoside triphosphate hydrolases"/>
    <property type="match status" value="1"/>
</dbReference>
<sequence length="156" mass="17097">MASMKRLDLNALFLLLRLLCYCLLVFSQLGSVSGPDIAVASQDTNPVEYRLELMILCSVEGQKQRIAIARAILRDPPILILDKATSALDAESEHYIKEVVQALGHACEVRTILVMARRPTTSKICDGINVMDGGQIVADGSLQAADSKRWAMHTTE</sequence>
<dbReference type="PANTHER" id="PTHR24221">
    <property type="entry name" value="ATP-BINDING CASSETTE SUB-FAMILY B"/>
    <property type="match status" value="1"/>
</dbReference>
<accession>A0AAN8ZKF3</accession>
<reference evidence="3 4" key="1">
    <citation type="submission" date="2023-12" db="EMBL/GenBank/DDBJ databases">
        <title>A high-quality genome assembly for Dillenia turbinata (Dilleniales).</title>
        <authorList>
            <person name="Chanderbali A."/>
        </authorList>
    </citation>
    <scope>NUCLEOTIDE SEQUENCE [LARGE SCALE GENOMIC DNA]</scope>
    <source>
        <strain evidence="3">LSX21</strain>
        <tissue evidence="3">Leaf</tissue>
    </source>
</reference>
<keyword evidence="3" id="KW-0547">Nucleotide-binding</keyword>
<name>A0AAN8ZKF3_9MAGN</name>
<keyword evidence="1" id="KW-0732">Signal</keyword>
<dbReference type="PANTHER" id="PTHR24221:SF565">
    <property type="entry name" value="ABC TRANSPORTER B FAMILY PROTEIN"/>
    <property type="match status" value="1"/>
</dbReference>
<protein>
    <submittedName>
        <fullName evidence="3">ABC transporter-like, ATP-binding domain</fullName>
    </submittedName>
</protein>
<proteinExistence type="predicted"/>
<keyword evidence="3" id="KW-0067">ATP-binding</keyword>